<protein>
    <recommendedName>
        <fullName evidence="6">HTH myb-type domain-containing protein</fullName>
    </recommendedName>
</protein>
<dbReference type="Gene3D" id="1.10.10.60">
    <property type="entry name" value="Homeodomain-like"/>
    <property type="match status" value="1"/>
</dbReference>
<dbReference type="InterPro" id="IPR046955">
    <property type="entry name" value="PHR1-like"/>
</dbReference>
<keyword evidence="5" id="KW-1185">Reference proteome</keyword>
<dbReference type="SUPFAM" id="SSF46689">
    <property type="entry name" value="Homeodomain-like"/>
    <property type="match status" value="1"/>
</dbReference>
<evidence type="ECO:0000256" key="2">
    <source>
        <dbReference type="ARBA" id="ARBA00023163"/>
    </source>
</evidence>
<proteinExistence type="predicted"/>
<dbReference type="Gramene" id="PUZ37729">
    <property type="protein sequence ID" value="PUZ37729"/>
    <property type="gene ID" value="GQ55_9G144000"/>
</dbReference>
<accession>A0A2T7C306</accession>
<dbReference type="EMBL" id="CM009757">
    <property type="protein sequence ID" value="PUZ37729.1"/>
    <property type="molecule type" value="Genomic_DNA"/>
</dbReference>
<dbReference type="InterPro" id="IPR006447">
    <property type="entry name" value="Myb_dom_plants"/>
</dbReference>
<dbReference type="GO" id="GO:0003700">
    <property type="term" value="F:DNA-binding transcription factor activity"/>
    <property type="evidence" value="ECO:0007669"/>
    <property type="project" value="InterPro"/>
</dbReference>
<keyword evidence="2" id="KW-0804">Transcription</keyword>
<evidence type="ECO:0000313" key="5">
    <source>
        <dbReference type="Proteomes" id="UP000244336"/>
    </source>
</evidence>
<dbReference type="PANTHER" id="PTHR31499:SF78">
    <property type="entry name" value="HTH MYB-TYPE DOMAIN-CONTAINING PROTEIN"/>
    <property type="match status" value="1"/>
</dbReference>
<dbReference type="STRING" id="1504633.A0A2T7C306"/>
<keyword evidence="3" id="KW-0539">Nucleus</keyword>
<organism evidence="4 5">
    <name type="scientific">Panicum hallii var. hallii</name>
    <dbReference type="NCBI Taxonomy" id="1504633"/>
    <lineage>
        <taxon>Eukaryota</taxon>
        <taxon>Viridiplantae</taxon>
        <taxon>Streptophyta</taxon>
        <taxon>Embryophyta</taxon>
        <taxon>Tracheophyta</taxon>
        <taxon>Spermatophyta</taxon>
        <taxon>Magnoliopsida</taxon>
        <taxon>Liliopsida</taxon>
        <taxon>Poales</taxon>
        <taxon>Poaceae</taxon>
        <taxon>PACMAD clade</taxon>
        <taxon>Panicoideae</taxon>
        <taxon>Panicodae</taxon>
        <taxon>Paniceae</taxon>
        <taxon>Panicinae</taxon>
        <taxon>Panicum</taxon>
        <taxon>Panicum sect. Panicum</taxon>
    </lineage>
</organism>
<evidence type="ECO:0000313" key="4">
    <source>
        <dbReference type="EMBL" id="PUZ37729.1"/>
    </source>
</evidence>
<gene>
    <name evidence="4" type="ORF">GQ55_9G144000</name>
</gene>
<dbReference type="PANTHER" id="PTHR31499">
    <property type="entry name" value="MYB FAMILY TRANSCRIPTION FACTOR PHL11"/>
    <property type="match status" value="1"/>
</dbReference>
<dbReference type="NCBIfam" id="TIGR01557">
    <property type="entry name" value="myb_SHAQKYF"/>
    <property type="match status" value="1"/>
</dbReference>
<evidence type="ECO:0000256" key="3">
    <source>
        <dbReference type="ARBA" id="ARBA00023242"/>
    </source>
</evidence>
<dbReference type="AlphaFoldDB" id="A0A2T7C306"/>
<keyword evidence="1" id="KW-0805">Transcription regulation</keyword>
<name>A0A2T7C306_9POAL</name>
<evidence type="ECO:0000256" key="1">
    <source>
        <dbReference type="ARBA" id="ARBA00023015"/>
    </source>
</evidence>
<dbReference type="GO" id="GO:0003677">
    <property type="term" value="F:DNA binding"/>
    <property type="evidence" value="ECO:0007669"/>
    <property type="project" value="InterPro"/>
</dbReference>
<reference evidence="4 5" key="1">
    <citation type="submission" date="2018-04" db="EMBL/GenBank/DDBJ databases">
        <title>WGS assembly of Panicum hallii var. hallii HAL2.</title>
        <authorList>
            <person name="Lovell J."/>
            <person name="Jenkins J."/>
            <person name="Lowry D."/>
            <person name="Mamidi S."/>
            <person name="Sreedasyam A."/>
            <person name="Weng X."/>
            <person name="Barry K."/>
            <person name="Bonette J."/>
            <person name="Campitelli B."/>
            <person name="Daum C."/>
            <person name="Gordon S."/>
            <person name="Gould B."/>
            <person name="Lipzen A."/>
            <person name="MacQueen A."/>
            <person name="Palacio-Mejia J."/>
            <person name="Plott C."/>
            <person name="Shakirov E."/>
            <person name="Shu S."/>
            <person name="Yoshinaga Y."/>
            <person name="Zane M."/>
            <person name="Rokhsar D."/>
            <person name="Grimwood J."/>
            <person name="Schmutz J."/>
            <person name="Juenger T."/>
        </authorList>
    </citation>
    <scope>NUCLEOTIDE SEQUENCE [LARGE SCALE GENOMIC DNA]</scope>
    <source>
        <strain evidence="5">cv. HAL2</strain>
    </source>
</reference>
<evidence type="ECO:0008006" key="6">
    <source>
        <dbReference type="Google" id="ProtNLM"/>
    </source>
</evidence>
<dbReference type="Proteomes" id="UP000244336">
    <property type="component" value="Chromosome 9"/>
</dbReference>
<dbReference type="OrthoDB" id="60033at2759"/>
<dbReference type="InterPro" id="IPR009057">
    <property type="entry name" value="Homeodomain-like_sf"/>
</dbReference>
<sequence length="181" mass="20514">MSKNKRTQKNDVTVMSSMLASRIICAMQPAKSHLRWSDDLHMIFVKAVAYQGGPHEAKPIALKEMMEAMGVRGLTIQNIKSHLQRYREKCELGAEAPAVEVPVITSHSKAALNQASKILMDTDAVMLEMKIVNNFLRDDIEMVDNNFSVDRVQMMEKELMDEKSRLSTVTMTMKLIFPVRS</sequence>